<keyword evidence="10" id="KW-0256">Endoplasmic reticulum</keyword>
<keyword evidence="5" id="KW-0037">Angiogenesis</keyword>
<keyword evidence="11" id="KW-0106">Calcium</keyword>
<keyword evidence="9" id="KW-0967">Endosome</keyword>
<dbReference type="Pfam" id="PF13499">
    <property type="entry name" value="EF-hand_7"/>
    <property type="match status" value="2"/>
</dbReference>
<dbReference type="GO" id="GO:0006915">
    <property type="term" value="P:apoptotic process"/>
    <property type="evidence" value="ECO:0007669"/>
    <property type="project" value="UniProtKB-KW"/>
</dbReference>
<evidence type="ECO:0000256" key="8">
    <source>
        <dbReference type="ARBA" id="ARBA00022737"/>
    </source>
</evidence>
<dbReference type="GO" id="GO:0012507">
    <property type="term" value="C:ER to Golgi transport vesicle membrane"/>
    <property type="evidence" value="ECO:0007669"/>
    <property type="project" value="UniProtKB-SubCell"/>
</dbReference>
<dbReference type="PANTHER" id="PTHR46212">
    <property type="entry name" value="PEFLIN"/>
    <property type="match status" value="1"/>
</dbReference>
<accession>A0A9L0KC16</accession>
<dbReference type="GO" id="GO:0005509">
    <property type="term" value="F:calcium ion binding"/>
    <property type="evidence" value="ECO:0007669"/>
    <property type="project" value="InterPro"/>
</dbReference>
<evidence type="ECO:0000256" key="3">
    <source>
        <dbReference type="ARBA" id="ARBA00004406"/>
    </source>
</evidence>
<keyword evidence="16" id="KW-0968">Cytoplasmic vesicle</keyword>
<evidence type="ECO:0000256" key="13">
    <source>
        <dbReference type="ARBA" id="ARBA00022990"/>
    </source>
</evidence>
<protein>
    <recommendedName>
        <fullName evidence="20">Programmed cell death protein 6</fullName>
    </recommendedName>
</protein>
<dbReference type="SMART" id="SM00054">
    <property type="entry name" value="EFh"/>
    <property type="match status" value="4"/>
</dbReference>
<evidence type="ECO:0000256" key="17">
    <source>
        <dbReference type="ARBA" id="ARBA00049643"/>
    </source>
</evidence>
<dbReference type="PROSITE" id="PS00018">
    <property type="entry name" value="EF_HAND_1"/>
    <property type="match status" value="2"/>
</dbReference>
<dbReference type="GO" id="GO:0048306">
    <property type="term" value="F:calcium-dependent protein binding"/>
    <property type="evidence" value="ECO:0007669"/>
    <property type="project" value="UniProtKB-ARBA"/>
</dbReference>
<evidence type="ECO:0000256" key="11">
    <source>
        <dbReference type="ARBA" id="ARBA00022837"/>
    </source>
</evidence>
<dbReference type="GO" id="GO:0001525">
    <property type="term" value="P:angiogenesis"/>
    <property type="evidence" value="ECO:0007669"/>
    <property type="project" value="UniProtKB-KW"/>
</dbReference>
<dbReference type="InterPro" id="IPR051426">
    <property type="entry name" value="Peflin/Sorcin_CaBP"/>
</dbReference>
<reference evidence="22" key="3">
    <citation type="submission" date="2025-09" db="UniProtKB">
        <authorList>
            <consortium name="Ensembl"/>
        </authorList>
    </citation>
    <scope>IDENTIFICATION</scope>
</reference>
<keyword evidence="6" id="KW-0053">Apoptosis</keyword>
<dbReference type="GeneTree" id="ENSGT00940000160982"/>
<feature type="domain" description="EF-hand" evidence="21">
    <location>
        <begin position="21"/>
        <end position="56"/>
    </location>
</feature>
<dbReference type="GO" id="GO:0005634">
    <property type="term" value="C:nucleus"/>
    <property type="evidence" value="ECO:0007669"/>
    <property type="project" value="UniProtKB-SubCell"/>
</dbReference>
<evidence type="ECO:0000256" key="15">
    <source>
        <dbReference type="ARBA" id="ARBA00023242"/>
    </source>
</evidence>
<dbReference type="SUPFAM" id="SSF47473">
    <property type="entry name" value="EF-hand"/>
    <property type="match status" value="1"/>
</dbReference>
<reference evidence="22" key="2">
    <citation type="submission" date="2025-08" db="UniProtKB">
        <authorList>
            <consortium name="Ensembl"/>
        </authorList>
    </citation>
    <scope>IDENTIFICATION</scope>
</reference>
<evidence type="ECO:0000256" key="14">
    <source>
        <dbReference type="ARBA" id="ARBA00023136"/>
    </source>
</evidence>
<name>A0A9L0KC16_EQUAS</name>
<gene>
    <name evidence="22" type="primary">PDCD6</name>
</gene>
<keyword evidence="4" id="KW-0963">Cytoplasm</keyword>
<comment type="subunit">
    <text evidence="19">Homodimer and heterodimer; heterodimerizes (via the EF-hand 5) with PEF1. Isoform 1 and isoform 2 self-associate; probably forming homodimers. Interacts with CPNE4 (via VWFA domain). Interacts with PDCD6IP; the interaction is calcium-dependent. Interacts with RBM22. Interacts with PLSCR4. Interacts with ANXA7 and TSG101. Interacts with DAPK1. Interacts with SEC31A; the interaction is calcium-dependent and promotes monoubiquitination of SEC31A. Interacts with ANXA11 (via N-terminus); the interaction is calcium-dependent. Interacts with PLSCR3 (via N-terminus); the interaction is calcium-dependent. Interacts with MCOLN1; the interaction is calcium-dependent. Interacts with KDR; the interaction is calcium-dependent. Interacts with HEBP2; the interaction is calcium-dependent. Interacts with TFG. Isoform 1: Interacts with SHISA5, leading to stabilize it. Isoform 2: Does not interact with SHISA5. Isoform 2: Does not interact with PDCD6IP, TSG101, ANXA7 and ANXA11.</text>
</comment>
<evidence type="ECO:0000256" key="20">
    <source>
        <dbReference type="ARBA" id="ARBA00071572"/>
    </source>
</evidence>
<evidence type="ECO:0000256" key="16">
    <source>
        <dbReference type="ARBA" id="ARBA00023329"/>
    </source>
</evidence>
<dbReference type="InterPro" id="IPR011992">
    <property type="entry name" value="EF-hand-dom_pair"/>
</dbReference>
<evidence type="ECO:0000256" key="1">
    <source>
        <dbReference type="ARBA" id="ARBA00004123"/>
    </source>
</evidence>
<keyword evidence="12" id="KW-0460">Magnesium</keyword>
<evidence type="ECO:0000256" key="9">
    <source>
        <dbReference type="ARBA" id="ARBA00022753"/>
    </source>
</evidence>
<evidence type="ECO:0000259" key="21">
    <source>
        <dbReference type="PROSITE" id="PS50222"/>
    </source>
</evidence>
<dbReference type="InterPro" id="IPR018247">
    <property type="entry name" value="EF_Hand_1_Ca_BS"/>
</dbReference>
<evidence type="ECO:0000256" key="6">
    <source>
        <dbReference type="ARBA" id="ARBA00022703"/>
    </source>
</evidence>
<dbReference type="FunFam" id="1.10.238.10:FF:000187">
    <property type="entry name" value="Programmed cell death protein 6"/>
    <property type="match status" value="1"/>
</dbReference>
<dbReference type="PROSITE" id="PS50222">
    <property type="entry name" value="EF_HAND_2"/>
    <property type="match status" value="2"/>
</dbReference>
<dbReference type="GO" id="GO:0042803">
    <property type="term" value="F:protein homodimerization activity"/>
    <property type="evidence" value="ECO:0007669"/>
    <property type="project" value="UniProtKB-ARBA"/>
</dbReference>
<feature type="domain" description="EF-hand" evidence="21">
    <location>
        <begin position="88"/>
        <end position="123"/>
    </location>
</feature>
<dbReference type="InterPro" id="IPR002048">
    <property type="entry name" value="EF_hand_dom"/>
</dbReference>
<dbReference type="Proteomes" id="UP000694387">
    <property type="component" value="Chromosome 10"/>
</dbReference>
<keyword evidence="7" id="KW-0479">Metal-binding</keyword>
<evidence type="ECO:0000256" key="19">
    <source>
        <dbReference type="ARBA" id="ARBA00064503"/>
    </source>
</evidence>
<dbReference type="PANTHER" id="PTHR46212:SF9">
    <property type="entry name" value="PROGRAMMED CELL DEATH PROTEIN 6"/>
    <property type="match status" value="1"/>
</dbReference>
<dbReference type="GO" id="GO:0051592">
    <property type="term" value="P:response to calcium ion"/>
    <property type="evidence" value="ECO:0007669"/>
    <property type="project" value="UniProtKB-ARBA"/>
</dbReference>
<evidence type="ECO:0000313" key="22">
    <source>
        <dbReference type="Ensembl" id="ENSEASP00005059967.1"/>
    </source>
</evidence>
<evidence type="ECO:0000256" key="12">
    <source>
        <dbReference type="ARBA" id="ARBA00022842"/>
    </source>
</evidence>
<comment type="function">
    <text evidence="18">Has a lower Ca(2+) affinity than isoform 1.</text>
</comment>
<dbReference type="GO" id="GO:0005768">
    <property type="term" value="C:endosome"/>
    <property type="evidence" value="ECO:0007669"/>
    <property type="project" value="UniProtKB-SubCell"/>
</dbReference>
<keyword evidence="15" id="KW-0539">Nucleus</keyword>
<comment type="subcellular location">
    <subcellularLocation>
        <location evidence="17">Cytoplasmic vesicle</location>
        <location evidence="17">COPII-coated vesicle membrane</location>
    </subcellularLocation>
    <subcellularLocation>
        <location evidence="3">Endoplasmic reticulum membrane</location>
        <topology evidence="3">Peripheral membrane protein</topology>
    </subcellularLocation>
    <subcellularLocation>
        <location evidence="2">Endosome</location>
    </subcellularLocation>
    <subcellularLocation>
        <location evidence="1">Nucleus</location>
    </subcellularLocation>
</comment>
<dbReference type="GO" id="GO:0005789">
    <property type="term" value="C:endoplasmic reticulum membrane"/>
    <property type="evidence" value="ECO:0007669"/>
    <property type="project" value="UniProtKB-SubCell"/>
</dbReference>
<organism evidence="22 23">
    <name type="scientific">Equus asinus</name>
    <name type="common">Donkey</name>
    <name type="synonym">Equus africanus asinus</name>
    <dbReference type="NCBI Taxonomy" id="9793"/>
    <lineage>
        <taxon>Eukaryota</taxon>
        <taxon>Metazoa</taxon>
        <taxon>Chordata</taxon>
        <taxon>Craniata</taxon>
        <taxon>Vertebrata</taxon>
        <taxon>Euteleostomi</taxon>
        <taxon>Mammalia</taxon>
        <taxon>Eutheria</taxon>
        <taxon>Laurasiatheria</taxon>
        <taxon>Perissodactyla</taxon>
        <taxon>Equidae</taxon>
        <taxon>Equus</taxon>
    </lineage>
</organism>
<evidence type="ECO:0000256" key="2">
    <source>
        <dbReference type="ARBA" id="ARBA00004177"/>
    </source>
</evidence>
<keyword evidence="13" id="KW-0007">Acetylation</keyword>
<keyword evidence="14" id="KW-0472">Membrane</keyword>
<evidence type="ECO:0000256" key="5">
    <source>
        <dbReference type="ARBA" id="ARBA00022657"/>
    </source>
</evidence>
<evidence type="ECO:0000256" key="4">
    <source>
        <dbReference type="ARBA" id="ARBA00022490"/>
    </source>
</evidence>
<dbReference type="Ensembl" id="ENSEAST00005080711.1">
    <property type="protein sequence ID" value="ENSEASP00005059967.1"/>
    <property type="gene ID" value="ENSEASG00005034813.1"/>
</dbReference>
<dbReference type="Gene3D" id="1.10.238.10">
    <property type="entry name" value="EF-hand"/>
    <property type="match status" value="1"/>
</dbReference>
<sequence>MAAYPYRPGPGAGPAAGAALPDQSFLWNVFQRVDKDRSGVISDNELQQALSNGTWTPFNPVTVRSIISMFDRENKAGVNFSEFTGVWKYITDWQNVFRTYDRDNSGMIDKNELKQALSGFGYRLSDQFHDILIRKFDRQGRGQIAFDDFIQGCIVLQVTTLCSQPELDSQTVNRFRWSPGVATGDRRGGGAGQRTLSWRRETCPSSLCGWAPPRAWAGRWALTF</sequence>
<keyword evidence="23" id="KW-1185">Reference proteome</keyword>
<keyword evidence="8" id="KW-0677">Repeat</keyword>
<dbReference type="AlphaFoldDB" id="A0A9L0KC16"/>
<evidence type="ECO:0000256" key="18">
    <source>
        <dbReference type="ARBA" id="ARBA00056829"/>
    </source>
</evidence>
<evidence type="ECO:0000256" key="7">
    <source>
        <dbReference type="ARBA" id="ARBA00022723"/>
    </source>
</evidence>
<evidence type="ECO:0000313" key="23">
    <source>
        <dbReference type="Proteomes" id="UP000694387"/>
    </source>
</evidence>
<proteinExistence type="predicted"/>
<reference evidence="22 23" key="1">
    <citation type="journal article" date="2020" name="Nat. Commun.">
        <title>Donkey genomes provide new insights into domestication and selection for coat color.</title>
        <authorList>
            <person name="Wang"/>
            <person name="C."/>
            <person name="Li"/>
            <person name="H."/>
            <person name="Guo"/>
            <person name="Y."/>
            <person name="Huang"/>
            <person name="J."/>
            <person name="Sun"/>
            <person name="Y."/>
            <person name="Min"/>
            <person name="J."/>
            <person name="Wang"/>
            <person name="J."/>
            <person name="Fang"/>
            <person name="X."/>
            <person name="Zhao"/>
            <person name="Z."/>
            <person name="Wang"/>
            <person name="S."/>
            <person name="Zhang"/>
            <person name="Y."/>
            <person name="Liu"/>
            <person name="Q."/>
            <person name="Jiang"/>
            <person name="Q."/>
            <person name="Wang"/>
            <person name="X."/>
            <person name="Guo"/>
            <person name="Y."/>
            <person name="Yang"/>
            <person name="C."/>
            <person name="Wang"/>
            <person name="Y."/>
            <person name="Tian"/>
            <person name="F."/>
            <person name="Zhuang"/>
            <person name="G."/>
            <person name="Fan"/>
            <person name="Y."/>
            <person name="Gao"/>
            <person name="Q."/>
            <person name="Li"/>
            <person name="Y."/>
            <person name="Ju"/>
            <person name="Z."/>
            <person name="Li"/>
            <person name="J."/>
            <person name="Li"/>
            <person name="R."/>
            <person name="Hou"/>
            <person name="M."/>
            <person name="Yang"/>
            <person name="G."/>
            <person name="Liu"/>
            <person name="G."/>
            <person name="Liu"/>
            <person name="W."/>
            <person name="Guo"/>
            <person name="J."/>
            <person name="Pan"/>
            <person name="S."/>
            <person name="Fan"/>
            <person name="G."/>
            <person name="Zhang"/>
            <person name="W."/>
            <person name="Zhang"/>
            <person name="R."/>
            <person name="Yu"/>
            <person name="J."/>
            <person name="Zhang"/>
            <person name="X."/>
            <person name="Yin"/>
            <person name="Q."/>
            <person name="Ji"/>
            <person name="C."/>
            <person name="Jin"/>
            <person name="Y."/>
            <person name="Yue"/>
            <person name="G."/>
            <person name="Liu"/>
            <person name="M."/>
            <person name="Xu"/>
            <person name="J."/>
            <person name="Liu"/>
            <person name="S."/>
            <person name="Jordana"/>
            <person name="J."/>
            <person name="Noce"/>
            <person name="A."/>
            <person name="Amills"/>
            <person name="M."/>
            <person name="Wu"/>
            <person name="D.D."/>
            <person name="Li"/>
            <person name="S."/>
            <person name="Zhou"/>
            <person name="X. and Zhong"/>
            <person name="J."/>
        </authorList>
    </citation>
    <scope>NUCLEOTIDE SEQUENCE [LARGE SCALE GENOMIC DNA]</scope>
</reference>
<evidence type="ECO:0000256" key="10">
    <source>
        <dbReference type="ARBA" id="ARBA00022824"/>
    </source>
</evidence>